<dbReference type="Pfam" id="PF01370">
    <property type="entry name" value="Epimerase"/>
    <property type="match status" value="1"/>
</dbReference>
<protein>
    <submittedName>
        <fullName evidence="7">NAD-dependent epimerase/dehydratase family protein</fullName>
    </submittedName>
</protein>
<keyword evidence="3" id="KW-0520">NAD</keyword>
<evidence type="ECO:0000256" key="4">
    <source>
        <dbReference type="ARBA" id="ARBA00023239"/>
    </source>
</evidence>
<comment type="cofactor">
    <cofactor evidence="1">
        <name>NAD(+)</name>
        <dbReference type="ChEBI" id="CHEBI:57540"/>
    </cofactor>
</comment>
<name>A0A6N7TUD7_9BIFI</name>
<evidence type="ECO:0000313" key="8">
    <source>
        <dbReference type="Proteomes" id="UP000436357"/>
    </source>
</evidence>
<keyword evidence="4" id="KW-0456">Lyase</keyword>
<keyword evidence="2" id="KW-0210">Decarboxylase</keyword>
<dbReference type="PANTHER" id="PTHR43078:SF6">
    <property type="entry name" value="UDP-GLUCURONIC ACID DECARBOXYLASE 1"/>
    <property type="match status" value="1"/>
</dbReference>
<dbReference type="Gene3D" id="3.40.50.720">
    <property type="entry name" value="NAD(P)-binding Rossmann-like Domain"/>
    <property type="match status" value="1"/>
</dbReference>
<accession>A0A6N7TUD7</accession>
<dbReference type="AlphaFoldDB" id="A0A6N7TUD7"/>
<comment type="caution">
    <text evidence="7">The sequence shown here is derived from an EMBL/GenBank/DDBJ whole genome shotgun (WGS) entry which is preliminary data.</text>
</comment>
<dbReference type="EMBL" id="WKKW01000002">
    <property type="protein sequence ID" value="MSD91012.1"/>
    <property type="molecule type" value="Genomic_DNA"/>
</dbReference>
<keyword evidence="5" id="KW-0812">Transmembrane</keyword>
<dbReference type="InterPro" id="IPR036291">
    <property type="entry name" value="NAD(P)-bd_dom_sf"/>
</dbReference>
<evidence type="ECO:0000259" key="6">
    <source>
        <dbReference type="Pfam" id="PF01370"/>
    </source>
</evidence>
<dbReference type="OrthoDB" id="9801785at2"/>
<evidence type="ECO:0000256" key="2">
    <source>
        <dbReference type="ARBA" id="ARBA00022793"/>
    </source>
</evidence>
<dbReference type="InterPro" id="IPR001509">
    <property type="entry name" value="Epimerase_deHydtase"/>
</dbReference>
<dbReference type="InterPro" id="IPR044516">
    <property type="entry name" value="UXS-like"/>
</dbReference>
<reference evidence="7 8" key="1">
    <citation type="submission" date="2019-11" db="EMBL/GenBank/DDBJ databases">
        <title>Draft Genome Sequence of Plant Growth-Promoting Rhizosphere-Associated Bacteria.</title>
        <authorList>
            <person name="Vasilyev I.Y."/>
            <person name="Radchenko V."/>
            <person name="Ilnitskaya E.V."/>
        </authorList>
    </citation>
    <scope>NUCLEOTIDE SEQUENCE [LARGE SCALE GENOMIC DNA]</scope>
    <source>
        <strain evidence="7 8">VRA_9sq_n</strain>
    </source>
</reference>
<evidence type="ECO:0000256" key="3">
    <source>
        <dbReference type="ARBA" id="ARBA00023027"/>
    </source>
</evidence>
<feature type="domain" description="NAD-dependent epimerase/dehydratase" evidence="6">
    <location>
        <begin position="36"/>
        <end position="283"/>
    </location>
</feature>
<sequence>MMTGVRRVDADILKRDVNDLADAHSDLWRELDGCRILITGGTGFVGSFVLHLIAALRHRHGLSIDVLALVRSRKRLQDVLGSDWEGSWLQVAELDLRAPLSLKNEGPIEYCIHAASNADPVAYQSDPMGTMMTNVVGTEQILQYLADLDTKPFRVVYLSSVEAYGGHSQEEILKEGDRGSFDPAVVRNCYPISKLAAENLCAGARLQLGLPVTVARMAYLYGPGDRLDDPKIITLFLRMLQEGRDIEMHSPGLQRRSYCYIKDAVYGIMLLLLRGQDSTYNIANGGEEVPIAGVAQQLTQLFGRPGGLVRYEQPDQEELARFSPPEDNILDTSKIRALGFEAEVGLVQGLERTGRYFGMRPSTLQTGNVARKGMDNE</sequence>
<organism evidence="7 8">
    <name type="scientific">Bifidobacterium asteroides</name>
    <dbReference type="NCBI Taxonomy" id="1684"/>
    <lineage>
        <taxon>Bacteria</taxon>
        <taxon>Bacillati</taxon>
        <taxon>Actinomycetota</taxon>
        <taxon>Actinomycetes</taxon>
        <taxon>Bifidobacteriales</taxon>
        <taxon>Bifidobacteriaceae</taxon>
        <taxon>Bifidobacterium</taxon>
    </lineage>
</organism>
<dbReference type="GO" id="GO:0005737">
    <property type="term" value="C:cytoplasm"/>
    <property type="evidence" value="ECO:0007669"/>
    <property type="project" value="TreeGrafter"/>
</dbReference>
<gene>
    <name evidence="7" type="ORF">GKC41_04980</name>
</gene>
<dbReference type="SUPFAM" id="SSF51735">
    <property type="entry name" value="NAD(P)-binding Rossmann-fold domains"/>
    <property type="match status" value="1"/>
</dbReference>
<keyword evidence="5" id="KW-1133">Transmembrane helix</keyword>
<dbReference type="GO" id="GO:0070403">
    <property type="term" value="F:NAD+ binding"/>
    <property type="evidence" value="ECO:0007669"/>
    <property type="project" value="InterPro"/>
</dbReference>
<dbReference type="PANTHER" id="PTHR43078">
    <property type="entry name" value="UDP-GLUCURONIC ACID DECARBOXYLASE-RELATED"/>
    <property type="match status" value="1"/>
</dbReference>
<evidence type="ECO:0000313" key="7">
    <source>
        <dbReference type="EMBL" id="MSD91012.1"/>
    </source>
</evidence>
<keyword evidence="5" id="KW-0472">Membrane</keyword>
<dbReference type="Proteomes" id="UP000436357">
    <property type="component" value="Unassembled WGS sequence"/>
</dbReference>
<dbReference type="GO" id="GO:0042732">
    <property type="term" value="P:D-xylose metabolic process"/>
    <property type="evidence" value="ECO:0007669"/>
    <property type="project" value="InterPro"/>
</dbReference>
<evidence type="ECO:0000256" key="5">
    <source>
        <dbReference type="SAM" id="Phobius"/>
    </source>
</evidence>
<proteinExistence type="predicted"/>
<dbReference type="GO" id="GO:0048040">
    <property type="term" value="F:UDP-glucuronate decarboxylase activity"/>
    <property type="evidence" value="ECO:0007669"/>
    <property type="project" value="TreeGrafter"/>
</dbReference>
<feature type="transmembrane region" description="Helical" evidence="5">
    <location>
        <begin position="36"/>
        <end position="56"/>
    </location>
</feature>
<evidence type="ECO:0000256" key="1">
    <source>
        <dbReference type="ARBA" id="ARBA00001911"/>
    </source>
</evidence>